<keyword evidence="3" id="KW-0472">Membrane</keyword>
<reference evidence="5 6" key="1">
    <citation type="submission" date="2019-08" db="EMBL/GenBank/DDBJ databases">
        <authorList>
            <person name="Alioto T."/>
            <person name="Alioto T."/>
            <person name="Gomez Garrido J."/>
        </authorList>
    </citation>
    <scope>NUCLEOTIDE SEQUENCE [LARGE SCALE GENOMIC DNA]</scope>
</reference>
<name>A0A5E4NBT7_9HEMI</name>
<dbReference type="SUPFAM" id="SSF51445">
    <property type="entry name" value="(Trans)glycosidases"/>
    <property type="match status" value="1"/>
</dbReference>
<dbReference type="GO" id="GO:0015823">
    <property type="term" value="P:phenylalanine transport"/>
    <property type="evidence" value="ECO:0007669"/>
    <property type="project" value="TreeGrafter"/>
</dbReference>
<evidence type="ECO:0000313" key="6">
    <source>
        <dbReference type="Proteomes" id="UP000325440"/>
    </source>
</evidence>
<dbReference type="SMART" id="SM00642">
    <property type="entry name" value="Aamy"/>
    <property type="match status" value="1"/>
</dbReference>
<evidence type="ECO:0000256" key="2">
    <source>
        <dbReference type="ARBA" id="ARBA00012741"/>
    </source>
</evidence>
<proteinExistence type="predicted"/>
<dbReference type="Gene3D" id="3.20.20.80">
    <property type="entry name" value="Glycosidases"/>
    <property type="match status" value="1"/>
</dbReference>
<dbReference type="AlphaFoldDB" id="A0A5E4NBT7"/>
<evidence type="ECO:0000313" key="5">
    <source>
        <dbReference type="EMBL" id="VVC40603.1"/>
    </source>
</evidence>
<protein>
    <recommendedName>
        <fullName evidence="2">alpha-glucosidase</fullName>
        <ecNumber evidence="2">3.2.1.20</ecNumber>
    </recommendedName>
</protein>
<accession>A0A5E4NBT7</accession>
<comment type="catalytic activity">
    <reaction evidence="1">
        <text>Hydrolysis of terminal, non-reducing (1-&gt;4)-linked alpha-D-glucose residues with release of alpha-D-glucose.</text>
        <dbReference type="EC" id="3.2.1.20"/>
    </reaction>
</comment>
<dbReference type="GO" id="GO:1904273">
    <property type="term" value="P:L-alanine import across plasma membrane"/>
    <property type="evidence" value="ECO:0007669"/>
    <property type="project" value="TreeGrafter"/>
</dbReference>
<dbReference type="EMBL" id="CABPRJ010001906">
    <property type="protein sequence ID" value="VVC40603.1"/>
    <property type="molecule type" value="Genomic_DNA"/>
</dbReference>
<dbReference type="GO" id="GO:0015190">
    <property type="term" value="F:L-leucine transmembrane transporter activity"/>
    <property type="evidence" value="ECO:0007669"/>
    <property type="project" value="TreeGrafter"/>
</dbReference>
<dbReference type="GO" id="GO:0016323">
    <property type="term" value="C:basolateral plasma membrane"/>
    <property type="evidence" value="ECO:0007669"/>
    <property type="project" value="TreeGrafter"/>
</dbReference>
<dbReference type="PANTHER" id="PTHR46673:SF1">
    <property type="entry name" value="4F2 CELL-SURFACE ANTIGEN HEAVY CHAIN"/>
    <property type="match status" value="1"/>
</dbReference>
<dbReference type="OrthoDB" id="204980at2759"/>
<dbReference type="GO" id="GO:0015173">
    <property type="term" value="F:aromatic amino acid transmembrane transporter activity"/>
    <property type="evidence" value="ECO:0007669"/>
    <property type="project" value="TreeGrafter"/>
</dbReference>
<evidence type="ECO:0000256" key="1">
    <source>
        <dbReference type="ARBA" id="ARBA00001657"/>
    </source>
</evidence>
<dbReference type="InterPro" id="IPR042280">
    <property type="entry name" value="SLC3A2"/>
</dbReference>
<dbReference type="GO" id="GO:0016324">
    <property type="term" value="C:apical plasma membrane"/>
    <property type="evidence" value="ECO:0007669"/>
    <property type="project" value="TreeGrafter"/>
</dbReference>
<dbReference type="InterPro" id="IPR045857">
    <property type="entry name" value="O16G_dom_2"/>
</dbReference>
<dbReference type="EC" id="3.2.1.20" evidence="2"/>
<evidence type="ECO:0000256" key="3">
    <source>
        <dbReference type="SAM" id="Phobius"/>
    </source>
</evidence>
<feature type="domain" description="Glycosyl hydrolase family 13 catalytic" evidence="4">
    <location>
        <begin position="88"/>
        <end position="439"/>
    </location>
</feature>
<dbReference type="InterPro" id="IPR017853">
    <property type="entry name" value="GH"/>
</dbReference>
<dbReference type="GO" id="GO:0005975">
    <property type="term" value="P:carbohydrate metabolic process"/>
    <property type="evidence" value="ECO:0007669"/>
    <property type="project" value="InterPro"/>
</dbReference>
<gene>
    <name evidence="5" type="ORF">CINCED_3A015341</name>
</gene>
<keyword evidence="3" id="KW-0812">Transmembrane</keyword>
<dbReference type="Pfam" id="PF00128">
    <property type="entry name" value="Alpha-amylase"/>
    <property type="match status" value="1"/>
</dbReference>
<organism evidence="5 6">
    <name type="scientific">Cinara cedri</name>
    <dbReference type="NCBI Taxonomy" id="506608"/>
    <lineage>
        <taxon>Eukaryota</taxon>
        <taxon>Metazoa</taxon>
        <taxon>Ecdysozoa</taxon>
        <taxon>Arthropoda</taxon>
        <taxon>Hexapoda</taxon>
        <taxon>Insecta</taxon>
        <taxon>Pterygota</taxon>
        <taxon>Neoptera</taxon>
        <taxon>Paraneoptera</taxon>
        <taxon>Hemiptera</taxon>
        <taxon>Sternorrhyncha</taxon>
        <taxon>Aphidomorpha</taxon>
        <taxon>Aphidoidea</taxon>
        <taxon>Aphididae</taxon>
        <taxon>Lachninae</taxon>
        <taxon>Cinara</taxon>
    </lineage>
</organism>
<sequence length="536" mass="61533">MSTEKEDGAVEKLMEQGNKQIETSGDKYDEVNNLDVSDHKETAYAGMGKEELMKYANSPFWVRLRWLLFVIFWLTWFAMLFGALFIIFMTPKCFPSTKLEWYQKSPVYVVNAASLSSQNGLDEKVQYMQTLGIENVVLSSVFNNDKGEVVDFMKVNASLGNENFLKDLIVKLKSKGMKVMLKLIPNHSSTSNLFFERSVLNETMYRNYYIWNPGFSVGVHHYPINNWLSVTGKSAWTWNKERNEFYLHQFSENEADFNFRNNDIINYFENVFKLWLTTGVDGFYLDKVQYLFKDKEFKNSTDSSKRPTFNLSETTDLISKWGKLIENNSGILIVSDLETNDVSGVNMVHSSITLAPDFTGEQLLNAILLKTTTFKWPSWEWVCEKNDKPNCWKNETIDAFNIISALLPGTPFINADQKLFENNHIPNVTLFERTLKELRAMPTIEFGSFNTKLLNDTVFVFDRVMSGSESIVFAWNLSKNDTILNLNLLDEIPDEVNLSLCTRSACLLLPALKSKVNSNKINIASESAVVLSFYKP</sequence>
<keyword evidence="5" id="KW-0378">Hydrolase</keyword>
<dbReference type="GO" id="GO:1903801">
    <property type="term" value="P:L-leucine import across plasma membrane"/>
    <property type="evidence" value="ECO:0007669"/>
    <property type="project" value="TreeGrafter"/>
</dbReference>
<evidence type="ECO:0000259" key="4">
    <source>
        <dbReference type="SMART" id="SM00642"/>
    </source>
</evidence>
<dbReference type="Pfam" id="PF16028">
    <property type="entry name" value="SLC3A2_N"/>
    <property type="match status" value="1"/>
</dbReference>
<keyword evidence="6" id="KW-1185">Reference proteome</keyword>
<dbReference type="GO" id="GO:0015180">
    <property type="term" value="F:L-alanine transmembrane transporter activity"/>
    <property type="evidence" value="ECO:0007669"/>
    <property type="project" value="TreeGrafter"/>
</dbReference>
<dbReference type="GO" id="GO:0004558">
    <property type="term" value="F:alpha-1,4-glucosidase activity"/>
    <property type="evidence" value="ECO:0007669"/>
    <property type="project" value="UniProtKB-EC"/>
</dbReference>
<dbReference type="InterPro" id="IPR006047">
    <property type="entry name" value="GH13_cat_dom"/>
</dbReference>
<dbReference type="PANTHER" id="PTHR46673">
    <property type="entry name" value="4F2 CELL-SURFACE ANTIGEN HEAVY CHAIN"/>
    <property type="match status" value="1"/>
</dbReference>
<dbReference type="Gene3D" id="3.90.400.10">
    <property type="entry name" value="Oligo-1,6-glucosidase, Domain 2"/>
    <property type="match status" value="1"/>
</dbReference>
<keyword evidence="3" id="KW-1133">Transmembrane helix</keyword>
<feature type="transmembrane region" description="Helical" evidence="3">
    <location>
        <begin position="66"/>
        <end position="89"/>
    </location>
</feature>
<dbReference type="Proteomes" id="UP000325440">
    <property type="component" value="Unassembled WGS sequence"/>
</dbReference>
<dbReference type="InterPro" id="IPR031984">
    <property type="entry name" value="SLC3A2_N"/>
</dbReference>